<dbReference type="EMBL" id="QTJR01000001">
    <property type="protein sequence ID" value="RDY69677.1"/>
    <property type="molecule type" value="Genomic_DNA"/>
</dbReference>
<sequence>MNTPASNPDFAVGQLWRCTGRSLIETPTLLINRIDEHPLGGQIFHATVYGVRVRNPRLPGGIMDKLMHVPVTRTVLEQSATTLEGTRPIDPIYQQGYREWKQAFDAGRAGSFGVPLATILEIIERGMNGEGR</sequence>
<evidence type="ECO:0000313" key="1">
    <source>
        <dbReference type="EMBL" id="RDY69677.1"/>
    </source>
</evidence>
<reference evidence="1 2" key="1">
    <citation type="submission" date="2018-08" db="EMBL/GenBank/DDBJ databases">
        <title>Lysobacter soli KCTC 22011, whole genome shotgun sequence.</title>
        <authorList>
            <person name="Zhang X."/>
            <person name="Feng G."/>
            <person name="Zhu H."/>
        </authorList>
    </citation>
    <scope>NUCLEOTIDE SEQUENCE [LARGE SCALE GENOMIC DNA]</scope>
    <source>
        <strain evidence="1 2">KCTC 22011</strain>
    </source>
</reference>
<name>A0A3D8VJZ0_9GAMM</name>
<dbReference type="Proteomes" id="UP000256829">
    <property type="component" value="Unassembled WGS sequence"/>
</dbReference>
<accession>A0A3D8VJZ0</accession>
<evidence type="ECO:0000313" key="2">
    <source>
        <dbReference type="Proteomes" id="UP000256829"/>
    </source>
</evidence>
<protein>
    <submittedName>
        <fullName evidence="1">Uncharacterized protein</fullName>
    </submittedName>
</protein>
<dbReference type="AlphaFoldDB" id="A0A3D8VJZ0"/>
<comment type="caution">
    <text evidence="1">The sequence shown here is derived from an EMBL/GenBank/DDBJ whole genome shotgun (WGS) entry which is preliminary data.</text>
</comment>
<proteinExistence type="predicted"/>
<keyword evidence="2" id="KW-1185">Reference proteome</keyword>
<dbReference type="RefSeq" id="WP_115840895.1">
    <property type="nucleotide sequence ID" value="NZ_CP183976.1"/>
</dbReference>
<gene>
    <name evidence="1" type="ORF">DX912_02745</name>
</gene>
<organism evidence="1 2">
    <name type="scientific">Lysobacter soli</name>
    <dbReference type="NCBI Taxonomy" id="453783"/>
    <lineage>
        <taxon>Bacteria</taxon>
        <taxon>Pseudomonadati</taxon>
        <taxon>Pseudomonadota</taxon>
        <taxon>Gammaproteobacteria</taxon>
        <taxon>Lysobacterales</taxon>
        <taxon>Lysobacteraceae</taxon>
        <taxon>Lysobacter</taxon>
    </lineage>
</organism>